<feature type="non-terminal residue" evidence="1">
    <location>
        <position position="289"/>
    </location>
</feature>
<dbReference type="OrthoDB" id="3020857at2759"/>
<evidence type="ECO:0000313" key="1">
    <source>
        <dbReference type="EMBL" id="THU92691.1"/>
    </source>
</evidence>
<name>A0A4S8LTL3_DENBC</name>
<organism evidence="1 2">
    <name type="scientific">Dendrothele bispora (strain CBS 962.96)</name>
    <dbReference type="NCBI Taxonomy" id="1314807"/>
    <lineage>
        <taxon>Eukaryota</taxon>
        <taxon>Fungi</taxon>
        <taxon>Dikarya</taxon>
        <taxon>Basidiomycota</taxon>
        <taxon>Agaricomycotina</taxon>
        <taxon>Agaricomycetes</taxon>
        <taxon>Agaricomycetidae</taxon>
        <taxon>Agaricales</taxon>
        <taxon>Agaricales incertae sedis</taxon>
        <taxon>Dendrothele</taxon>
    </lineage>
</organism>
<protein>
    <submittedName>
        <fullName evidence="1">Uncharacterized protein</fullName>
    </submittedName>
</protein>
<dbReference type="SUPFAM" id="SSF53098">
    <property type="entry name" value="Ribonuclease H-like"/>
    <property type="match status" value="1"/>
</dbReference>
<evidence type="ECO:0000313" key="2">
    <source>
        <dbReference type="Proteomes" id="UP000297245"/>
    </source>
</evidence>
<gene>
    <name evidence="1" type="ORF">K435DRAFT_585370</name>
</gene>
<sequence length="289" mass="33068">QQWIGTVGRHRFCGSCSDSTGNTLLARALIHQEVNTILPFADICHHLDNTNKDIIKLEFFHETRTHTHHTYTRNPYKPAIPVLFSICGTIRCFSQSHLGKSELKIARREQLTGAGLEAIGKTRFVTVVLSAMSIQRTLPAIKQVVSEGKFTFEFADYFQEPATPEGFEFDWKLRQLIQICSPIAKALVCLEANDTNPADAFIFWHAVIFDIERTLTNSKNRFPENVRHQILSILNHRHKQLFQSTGKMYNAAYLSCTVLNPSYYRSDLLRDHVVDPKKPLDEARLNQLK</sequence>
<proteinExistence type="predicted"/>
<dbReference type="InterPro" id="IPR012337">
    <property type="entry name" value="RNaseH-like_sf"/>
</dbReference>
<accession>A0A4S8LTL3</accession>
<dbReference type="EMBL" id="ML179270">
    <property type="protein sequence ID" value="THU92691.1"/>
    <property type="molecule type" value="Genomic_DNA"/>
</dbReference>
<dbReference type="Proteomes" id="UP000297245">
    <property type="component" value="Unassembled WGS sequence"/>
</dbReference>
<reference evidence="1 2" key="1">
    <citation type="journal article" date="2019" name="Nat. Ecol. Evol.">
        <title>Megaphylogeny resolves global patterns of mushroom evolution.</title>
        <authorList>
            <person name="Varga T."/>
            <person name="Krizsan K."/>
            <person name="Foldi C."/>
            <person name="Dima B."/>
            <person name="Sanchez-Garcia M."/>
            <person name="Sanchez-Ramirez S."/>
            <person name="Szollosi G.J."/>
            <person name="Szarkandi J.G."/>
            <person name="Papp V."/>
            <person name="Albert L."/>
            <person name="Andreopoulos W."/>
            <person name="Angelini C."/>
            <person name="Antonin V."/>
            <person name="Barry K.W."/>
            <person name="Bougher N.L."/>
            <person name="Buchanan P."/>
            <person name="Buyck B."/>
            <person name="Bense V."/>
            <person name="Catcheside P."/>
            <person name="Chovatia M."/>
            <person name="Cooper J."/>
            <person name="Damon W."/>
            <person name="Desjardin D."/>
            <person name="Finy P."/>
            <person name="Geml J."/>
            <person name="Haridas S."/>
            <person name="Hughes K."/>
            <person name="Justo A."/>
            <person name="Karasinski D."/>
            <person name="Kautmanova I."/>
            <person name="Kiss B."/>
            <person name="Kocsube S."/>
            <person name="Kotiranta H."/>
            <person name="LaButti K.M."/>
            <person name="Lechner B.E."/>
            <person name="Liimatainen K."/>
            <person name="Lipzen A."/>
            <person name="Lukacs Z."/>
            <person name="Mihaltcheva S."/>
            <person name="Morgado L.N."/>
            <person name="Niskanen T."/>
            <person name="Noordeloos M.E."/>
            <person name="Ohm R.A."/>
            <person name="Ortiz-Santana B."/>
            <person name="Ovrebo C."/>
            <person name="Racz N."/>
            <person name="Riley R."/>
            <person name="Savchenko A."/>
            <person name="Shiryaev A."/>
            <person name="Soop K."/>
            <person name="Spirin V."/>
            <person name="Szebenyi C."/>
            <person name="Tomsovsky M."/>
            <person name="Tulloss R.E."/>
            <person name="Uehling J."/>
            <person name="Grigoriev I.V."/>
            <person name="Vagvolgyi C."/>
            <person name="Papp T."/>
            <person name="Martin F.M."/>
            <person name="Miettinen O."/>
            <person name="Hibbett D.S."/>
            <person name="Nagy L.G."/>
        </authorList>
    </citation>
    <scope>NUCLEOTIDE SEQUENCE [LARGE SCALE GENOMIC DNA]</scope>
    <source>
        <strain evidence="1 2">CBS 962.96</strain>
    </source>
</reference>
<keyword evidence="2" id="KW-1185">Reference proteome</keyword>
<feature type="non-terminal residue" evidence="1">
    <location>
        <position position="1"/>
    </location>
</feature>
<dbReference type="AlphaFoldDB" id="A0A4S8LTL3"/>